<accession>A0ABS8U0U0</accession>
<protein>
    <recommendedName>
        <fullName evidence="3">RiboL-PSP-HEPN domain-containing protein</fullName>
    </recommendedName>
</protein>
<organism evidence="1 2">
    <name type="scientific">Mucilaginibacter roseus</name>
    <dbReference type="NCBI Taxonomy" id="1528868"/>
    <lineage>
        <taxon>Bacteria</taxon>
        <taxon>Pseudomonadati</taxon>
        <taxon>Bacteroidota</taxon>
        <taxon>Sphingobacteriia</taxon>
        <taxon>Sphingobacteriales</taxon>
        <taxon>Sphingobacteriaceae</taxon>
        <taxon>Mucilaginibacter</taxon>
    </lineage>
</organism>
<name>A0ABS8U0U0_9SPHI</name>
<dbReference type="RefSeq" id="WP_232175627.1">
    <property type="nucleotide sequence ID" value="NZ_JAJPWV010000001.1"/>
</dbReference>
<proteinExistence type="predicted"/>
<reference evidence="1 2" key="1">
    <citation type="submission" date="2021-12" db="EMBL/GenBank/DDBJ databases">
        <title>Mucilaginibacter roseus genome.</title>
        <authorList>
            <person name="Ferreira J.R."/>
            <person name="Newman J.D."/>
        </authorList>
    </citation>
    <scope>NUCLEOTIDE SEQUENCE [LARGE SCALE GENOMIC DNA]</scope>
    <source>
        <strain evidence="1 2">LMG 28454</strain>
    </source>
</reference>
<dbReference type="EMBL" id="JAJPWV010000001">
    <property type="protein sequence ID" value="MCD8739695.1"/>
    <property type="molecule type" value="Genomic_DNA"/>
</dbReference>
<evidence type="ECO:0000313" key="1">
    <source>
        <dbReference type="EMBL" id="MCD8739695.1"/>
    </source>
</evidence>
<sequence>MNLKVKITRDFIDPIKCYLEDALVAERDAVKSDYYQRNHVRVVFSVIEGTIHILKQTCLTAAIHAKKLTPGDYALLQELSFDLSPKGEVVENPKFIRLDTNFKYCVKSLNKVFLLNYHIDTNGADWNHFKKAISIRNRLTHPKGVQDMVITSADAEILVKVSGWFCDFTHQAVTGILAKIQPSQVMDG</sequence>
<evidence type="ECO:0008006" key="3">
    <source>
        <dbReference type="Google" id="ProtNLM"/>
    </source>
</evidence>
<dbReference type="Proteomes" id="UP001199919">
    <property type="component" value="Unassembled WGS sequence"/>
</dbReference>
<comment type="caution">
    <text evidence="1">The sequence shown here is derived from an EMBL/GenBank/DDBJ whole genome shotgun (WGS) entry which is preliminary data.</text>
</comment>
<gene>
    <name evidence="1" type="ORF">LT679_03685</name>
</gene>
<keyword evidence="2" id="KW-1185">Reference proteome</keyword>
<evidence type="ECO:0000313" key="2">
    <source>
        <dbReference type="Proteomes" id="UP001199919"/>
    </source>
</evidence>